<dbReference type="Proteomes" id="UP000237105">
    <property type="component" value="Unassembled WGS sequence"/>
</dbReference>
<sequence length="156" mass="17635">VSNVYYKLPMFMDRNGKQLQILKHLILRKFDSSALELIGSVPLASGWLVITSGSSSNSDTKKPLSSLFELLEQSWCLGMISLEYETMDEDAIVHCSENGFSPSLCSSMLKQPRHSWMLIFSDSEPMDKVKSWQIPSTFVACWDVKNSSPASWPYIM</sequence>
<dbReference type="EMBL" id="JXTB01000851">
    <property type="protein sequence ID" value="PON32202.1"/>
    <property type="molecule type" value="Genomic_DNA"/>
</dbReference>
<protein>
    <submittedName>
        <fullName evidence="1">Uncharacterized protein</fullName>
    </submittedName>
</protein>
<accession>A0A2P5A6N3</accession>
<proteinExistence type="predicted"/>
<reference evidence="2" key="1">
    <citation type="submission" date="2016-06" db="EMBL/GenBank/DDBJ databases">
        <title>Parallel loss of symbiosis genes in relatives of nitrogen-fixing non-legume Parasponia.</title>
        <authorList>
            <person name="Van Velzen R."/>
            <person name="Holmer R."/>
            <person name="Bu F."/>
            <person name="Rutten L."/>
            <person name="Van Zeijl A."/>
            <person name="Liu W."/>
            <person name="Santuari L."/>
            <person name="Cao Q."/>
            <person name="Sharma T."/>
            <person name="Shen D."/>
            <person name="Roswanjaya Y."/>
            <person name="Wardhani T."/>
            <person name="Kalhor M.S."/>
            <person name="Jansen J."/>
            <person name="Van den Hoogen J."/>
            <person name="Gungor B."/>
            <person name="Hartog M."/>
            <person name="Hontelez J."/>
            <person name="Verver J."/>
            <person name="Yang W.-C."/>
            <person name="Schijlen E."/>
            <person name="Repin R."/>
            <person name="Schilthuizen M."/>
            <person name="Schranz E."/>
            <person name="Heidstra R."/>
            <person name="Miyata K."/>
            <person name="Fedorova E."/>
            <person name="Kohlen W."/>
            <person name="Bisseling T."/>
            <person name="Smit S."/>
            <person name="Geurts R."/>
        </authorList>
    </citation>
    <scope>NUCLEOTIDE SEQUENCE [LARGE SCALE GENOMIC DNA]</scope>
    <source>
        <strain evidence="2">cv. WU1-14</strain>
    </source>
</reference>
<keyword evidence="2" id="KW-1185">Reference proteome</keyword>
<name>A0A2P5A6N3_PARAD</name>
<gene>
    <name evidence="1" type="ORF">PanWU01x14_363300</name>
</gene>
<evidence type="ECO:0000313" key="2">
    <source>
        <dbReference type="Proteomes" id="UP000237105"/>
    </source>
</evidence>
<dbReference type="OrthoDB" id="10324319at2759"/>
<evidence type="ECO:0000313" key="1">
    <source>
        <dbReference type="EMBL" id="PON32202.1"/>
    </source>
</evidence>
<organism evidence="1 2">
    <name type="scientific">Parasponia andersonii</name>
    <name type="common">Sponia andersonii</name>
    <dbReference type="NCBI Taxonomy" id="3476"/>
    <lineage>
        <taxon>Eukaryota</taxon>
        <taxon>Viridiplantae</taxon>
        <taxon>Streptophyta</taxon>
        <taxon>Embryophyta</taxon>
        <taxon>Tracheophyta</taxon>
        <taxon>Spermatophyta</taxon>
        <taxon>Magnoliopsida</taxon>
        <taxon>eudicotyledons</taxon>
        <taxon>Gunneridae</taxon>
        <taxon>Pentapetalae</taxon>
        <taxon>rosids</taxon>
        <taxon>fabids</taxon>
        <taxon>Rosales</taxon>
        <taxon>Cannabaceae</taxon>
        <taxon>Parasponia</taxon>
    </lineage>
</organism>
<feature type="non-terminal residue" evidence="1">
    <location>
        <position position="1"/>
    </location>
</feature>
<dbReference type="AlphaFoldDB" id="A0A2P5A6N3"/>
<comment type="caution">
    <text evidence="1">The sequence shown here is derived from an EMBL/GenBank/DDBJ whole genome shotgun (WGS) entry which is preliminary data.</text>
</comment>